<proteinExistence type="predicted"/>
<feature type="compositionally biased region" description="Polar residues" evidence="1">
    <location>
        <begin position="504"/>
        <end position="514"/>
    </location>
</feature>
<feature type="domain" description="UBA" evidence="2">
    <location>
        <begin position="1224"/>
        <end position="1268"/>
    </location>
</feature>
<dbReference type="AlphaFoldDB" id="A0A8K0RAC0"/>
<dbReference type="PANTHER" id="PTHR23185:SF0">
    <property type="entry name" value="PROTEIN VIRILIZER HOMOLOG"/>
    <property type="match status" value="1"/>
</dbReference>
<feature type="compositionally biased region" description="Low complexity" evidence="1">
    <location>
        <begin position="1158"/>
        <end position="1174"/>
    </location>
</feature>
<feature type="region of interest" description="Disordered" evidence="1">
    <location>
        <begin position="107"/>
        <end position="152"/>
    </location>
</feature>
<keyword evidence="4" id="KW-1185">Reference proteome</keyword>
<dbReference type="SUPFAM" id="SSF46934">
    <property type="entry name" value="UBA-like"/>
    <property type="match status" value="1"/>
</dbReference>
<evidence type="ECO:0000259" key="2">
    <source>
        <dbReference type="PROSITE" id="PS50030"/>
    </source>
</evidence>
<feature type="compositionally biased region" description="Low complexity" evidence="1">
    <location>
        <begin position="437"/>
        <end position="446"/>
    </location>
</feature>
<reference evidence="3" key="1">
    <citation type="journal article" date="2021" name="Nat. Commun.">
        <title>Genetic determinants of endophytism in the Arabidopsis root mycobiome.</title>
        <authorList>
            <person name="Mesny F."/>
            <person name="Miyauchi S."/>
            <person name="Thiergart T."/>
            <person name="Pickel B."/>
            <person name="Atanasova L."/>
            <person name="Karlsson M."/>
            <person name="Huettel B."/>
            <person name="Barry K.W."/>
            <person name="Haridas S."/>
            <person name="Chen C."/>
            <person name="Bauer D."/>
            <person name="Andreopoulos W."/>
            <person name="Pangilinan J."/>
            <person name="LaButti K."/>
            <person name="Riley R."/>
            <person name="Lipzen A."/>
            <person name="Clum A."/>
            <person name="Drula E."/>
            <person name="Henrissat B."/>
            <person name="Kohler A."/>
            <person name="Grigoriev I.V."/>
            <person name="Martin F.M."/>
            <person name="Hacquard S."/>
        </authorList>
    </citation>
    <scope>NUCLEOTIDE SEQUENCE</scope>
    <source>
        <strain evidence="3">MPI-SDFR-AT-0120</strain>
    </source>
</reference>
<evidence type="ECO:0000256" key="1">
    <source>
        <dbReference type="SAM" id="MobiDB-lite"/>
    </source>
</evidence>
<protein>
    <recommendedName>
        <fullName evidence="2">UBA domain-containing protein</fullName>
    </recommendedName>
</protein>
<feature type="compositionally biased region" description="Basic and acidic residues" evidence="1">
    <location>
        <begin position="468"/>
        <end position="482"/>
    </location>
</feature>
<organism evidence="3 4">
    <name type="scientific">Paraphoma chrysanthemicola</name>
    <dbReference type="NCBI Taxonomy" id="798071"/>
    <lineage>
        <taxon>Eukaryota</taxon>
        <taxon>Fungi</taxon>
        <taxon>Dikarya</taxon>
        <taxon>Ascomycota</taxon>
        <taxon>Pezizomycotina</taxon>
        <taxon>Dothideomycetes</taxon>
        <taxon>Pleosporomycetidae</taxon>
        <taxon>Pleosporales</taxon>
        <taxon>Pleosporineae</taxon>
        <taxon>Phaeosphaeriaceae</taxon>
        <taxon>Paraphoma</taxon>
    </lineage>
</organism>
<feature type="compositionally biased region" description="Polar residues" evidence="1">
    <location>
        <begin position="142"/>
        <end position="151"/>
    </location>
</feature>
<dbReference type="InterPro" id="IPR026736">
    <property type="entry name" value="Virilizer"/>
</dbReference>
<feature type="compositionally biased region" description="Low complexity" evidence="1">
    <location>
        <begin position="1069"/>
        <end position="1122"/>
    </location>
</feature>
<feature type="compositionally biased region" description="Basic residues" evidence="1">
    <location>
        <begin position="67"/>
        <end position="82"/>
    </location>
</feature>
<dbReference type="Gene3D" id="1.10.8.10">
    <property type="entry name" value="DNA helicase RuvA subunit, C-terminal domain"/>
    <property type="match status" value="1"/>
</dbReference>
<dbReference type="InterPro" id="IPR009060">
    <property type="entry name" value="UBA-like_sf"/>
</dbReference>
<dbReference type="GO" id="GO:0003723">
    <property type="term" value="F:RNA binding"/>
    <property type="evidence" value="ECO:0007669"/>
    <property type="project" value="TreeGrafter"/>
</dbReference>
<feature type="region of interest" description="Disordered" evidence="1">
    <location>
        <begin position="1008"/>
        <end position="1204"/>
    </location>
</feature>
<feature type="region of interest" description="Disordered" evidence="1">
    <location>
        <begin position="33"/>
        <end position="83"/>
    </location>
</feature>
<evidence type="ECO:0000313" key="4">
    <source>
        <dbReference type="Proteomes" id="UP000813461"/>
    </source>
</evidence>
<dbReference type="PANTHER" id="PTHR23185">
    <property type="entry name" value="PROTEIN VIRILIZER HOMOLOG"/>
    <property type="match status" value="1"/>
</dbReference>
<dbReference type="EMBL" id="JAGMVJ010000005">
    <property type="protein sequence ID" value="KAH7090235.1"/>
    <property type="molecule type" value="Genomic_DNA"/>
</dbReference>
<feature type="region of interest" description="Disordered" evidence="1">
    <location>
        <begin position="437"/>
        <end position="544"/>
    </location>
</feature>
<feature type="compositionally biased region" description="Polar residues" evidence="1">
    <location>
        <begin position="118"/>
        <end position="132"/>
    </location>
</feature>
<name>A0A8K0RAC0_9PLEO</name>
<dbReference type="OrthoDB" id="5376710at2759"/>
<comment type="caution">
    <text evidence="3">The sequence shown here is derived from an EMBL/GenBank/DDBJ whole genome shotgun (WGS) entry which is preliminary data.</text>
</comment>
<dbReference type="PROSITE" id="PS50030">
    <property type="entry name" value="UBA"/>
    <property type="match status" value="1"/>
</dbReference>
<gene>
    <name evidence="3" type="ORF">FB567DRAFT_626245</name>
</gene>
<accession>A0A8K0RAC0</accession>
<feature type="region of interest" description="Disordered" evidence="1">
    <location>
        <begin position="241"/>
        <end position="331"/>
    </location>
</feature>
<feature type="compositionally biased region" description="Polar residues" evidence="1">
    <location>
        <begin position="317"/>
        <end position="327"/>
    </location>
</feature>
<dbReference type="Proteomes" id="UP000813461">
    <property type="component" value="Unassembled WGS sequence"/>
</dbReference>
<dbReference type="GO" id="GO:0036396">
    <property type="term" value="C:RNA N6-methyladenosine methyltransferase complex"/>
    <property type="evidence" value="ECO:0007669"/>
    <property type="project" value="TreeGrafter"/>
</dbReference>
<feature type="compositionally biased region" description="Polar residues" evidence="1">
    <location>
        <begin position="262"/>
        <end position="282"/>
    </location>
</feature>
<feature type="compositionally biased region" description="Basic and acidic residues" evidence="1">
    <location>
        <begin position="107"/>
        <end position="117"/>
    </location>
</feature>
<feature type="compositionally biased region" description="Low complexity" evidence="1">
    <location>
        <begin position="1020"/>
        <end position="1030"/>
    </location>
</feature>
<feature type="compositionally biased region" description="Basic and acidic residues" evidence="1">
    <location>
        <begin position="51"/>
        <end position="66"/>
    </location>
</feature>
<feature type="compositionally biased region" description="Polar residues" evidence="1">
    <location>
        <begin position="1184"/>
        <end position="1202"/>
    </location>
</feature>
<dbReference type="CDD" id="cd14270">
    <property type="entry name" value="UBA"/>
    <property type="match status" value="1"/>
</dbReference>
<evidence type="ECO:0000313" key="3">
    <source>
        <dbReference type="EMBL" id="KAH7090235.1"/>
    </source>
</evidence>
<dbReference type="InterPro" id="IPR015940">
    <property type="entry name" value="UBA"/>
</dbReference>
<feature type="compositionally biased region" description="Basic and acidic residues" evidence="1">
    <location>
        <begin position="493"/>
        <end position="503"/>
    </location>
</feature>
<sequence>MTTHASQVRGSHEPSTTKLLCLQHLVLLHSTTDRPCSSNLLPPQVVETSDSEIRKDLPSPERDASVGRRKRRMSLLRNKGSKKSATILHAVPETTCDTGLLTDQRDTTTHACQDVRSKSQPMSGSQPSTSPTYKDITRSRTRGSSATQSPIKSGAVDDLKSVFSNSSLKGAIGVYKHGKIQWRQKDRTFSETGIKNGHSPEKRLRPKIRVIIPSENRDRPLPALPFFGQPTRNHITTAAIPFENVQDVSPPSSGPKGVMRNSVVSPLNQPQPADSGHFQRSMSRAICKPSAAKHHRDVSRPSTSSVDSHDSDSASTYSNRSSETSVEADSPAFARKHTRHYSVQNPVVAGVFDSSPESYVKPFRQPSSAPPRRYTHHTPIEADCTFRRTCTLQRTRNASGGLSRQPTINRKSSKCSTRRRSLASTMGVIDGAISRSTSRQLSSTLRVASPTLSEAENDLEEQLTSFEDDLKPRTPTEADKQRLTTLTETSPFHWDEVVDRKTSSETVHQPQGDSSEVDKVTSPPPALPRKSSKRQSVIPDGYRVSRVPRDHIASQLERSRSRQRLTITIPECTRVTEKFEPLPLPVPLKHVKRTITPKSAEGVILSIFQNLTHFDDLFAAAVVNRGFYRVFKRHEMDLIKSSLKNMSPPAWEFREIAFPGHDMLHDEDLEMTRPQEEYTPSTYLQLQKRDTHTIHSIKTLIREKCQSFVRPEISIALMSDSATEAARIDNALWRIWTFCKIFGSGKGREEDIVAQQDWLRGGAMVHQQACTSSFMSTAFMNDTLVSAPECFAKGNEGGLTAEQLFDMMELWNCLGVLLQGFEGRTAQAREHGIYDNTEIRGGDIDGEEMMLDEWCYYLLTFGLSTVLELATPLHTSPFKLAANHGWTTWTPPVFGGSRRNFLKEAASRVYEDKIAHTYATTSTRDIQRQLSKQRIQRHITELRHRKTNGPRLPMIRMSQERPMSEWSTVMNNLTRAPPLPENNLVSHIPTIRSSSAHGQDLTVPIVAELPASRTPPPPNTSTRSSSPRRTFAQPLLPTPPPSTVPSTRDRSSVATSMPSIEEHPQGRVHQQQHQQQQHQQQQHQQQQHQQQQHQQQQHQQQQHQQQQHQQQQHQQQQHQQQHPVGGYYPPDKKSMQMQQNIPPPPPLSTHPAFRHYNPSSFLHPHPPSHSHSQPPSHPHHPAHQQYTPHPQTTHFRQGSADSADSAFAQHPAQNAIFGSQAHENTAEKAIYRIVEMGFTAEQAREALRITDLGDGLRVDAAVEVLLARS</sequence>